<evidence type="ECO:0000313" key="9">
    <source>
        <dbReference type="Proteomes" id="UP001138768"/>
    </source>
</evidence>
<evidence type="ECO:0000313" key="8">
    <source>
        <dbReference type="EMBL" id="MBK1621916.1"/>
    </source>
</evidence>
<dbReference type="GO" id="GO:0005886">
    <property type="term" value="C:plasma membrane"/>
    <property type="evidence" value="ECO:0007669"/>
    <property type="project" value="UniProtKB-SubCell"/>
</dbReference>
<dbReference type="AlphaFoldDB" id="A0A9X1B7H9"/>
<evidence type="ECO:0008006" key="10">
    <source>
        <dbReference type="Google" id="ProtNLM"/>
    </source>
</evidence>
<evidence type="ECO:0000256" key="6">
    <source>
        <dbReference type="ARBA" id="ARBA00023136"/>
    </source>
</evidence>
<keyword evidence="6 7" id="KW-0472">Membrane</keyword>
<keyword evidence="3" id="KW-1003">Cell membrane</keyword>
<dbReference type="RefSeq" id="WP_200252827.1">
    <property type="nucleotide sequence ID" value="NZ_NRRY01000186.1"/>
</dbReference>
<feature type="transmembrane region" description="Helical" evidence="7">
    <location>
        <begin position="152"/>
        <end position="174"/>
    </location>
</feature>
<evidence type="ECO:0000256" key="1">
    <source>
        <dbReference type="ARBA" id="ARBA00004651"/>
    </source>
</evidence>
<organism evidence="8 9">
    <name type="scientific">Lamprobacter modestohalophilus</name>
    <dbReference type="NCBI Taxonomy" id="1064514"/>
    <lineage>
        <taxon>Bacteria</taxon>
        <taxon>Pseudomonadati</taxon>
        <taxon>Pseudomonadota</taxon>
        <taxon>Gammaproteobacteria</taxon>
        <taxon>Chromatiales</taxon>
        <taxon>Chromatiaceae</taxon>
        <taxon>Lamprobacter</taxon>
    </lineage>
</organism>
<comment type="subcellular location">
    <subcellularLocation>
        <location evidence="1">Cell membrane</location>
        <topology evidence="1">Multi-pass membrane protein</topology>
    </subcellularLocation>
</comment>
<keyword evidence="5 7" id="KW-1133">Transmembrane helix</keyword>
<dbReference type="Proteomes" id="UP001138768">
    <property type="component" value="Unassembled WGS sequence"/>
</dbReference>
<reference evidence="8 9" key="1">
    <citation type="journal article" date="2020" name="Microorganisms">
        <title>Osmotic Adaptation and Compatible Solute Biosynthesis of Phototrophic Bacteria as Revealed from Genome Analyses.</title>
        <authorList>
            <person name="Imhoff J.F."/>
            <person name="Rahn T."/>
            <person name="Kunzel S."/>
            <person name="Keller A."/>
            <person name="Neulinger S.C."/>
        </authorList>
    </citation>
    <scope>NUCLEOTIDE SEQUENCE [LARGE SCALE GENOMIC DNA]</scope>
    <source>
        <strain evidence="8 9">DSM 25653</strain>
    </source>
</reference>
<dbReference type="InterPro" id="IPR036458">
    <property type="entry name" value="Na:dicarbo_symporter_sf"/>
</dbReference>
<evidence type="ECO:0000256" key="3">
    <source>
        <dbReference type="ARBA" id="ARBA00022475"/>
    </source>
</evidence>
<protein>
    <recommendedName>
        <fullName evidence="10">Dicarboxylate/amino acid:cation symporter</fullName>
    </recommendedName>
</protein>
<dbReference type="SUPFAM" id="SSF118215">
    <property type="entry name" value="Proton glutamate symport protein"/>
    <property type="match status" value="1"/>
</dbReference>
<evidence type="ECO:0000256" key="2">
    <source>
        <dbReference type="ARBA" id="ARBA00022448"/>
    </source>
</evidence>
<accession>A0A9X1B7H9</accession>
<evidence type="ECO:0000256" key="4">
    <source>
        <dbReference type="ARBA" id="ARBA00022692"/>
    </source>
</evidence>
<sequence length="203" mass="21713">MAMLKLKLHWQILIALALAVIVGLLVGEDGNLFGVTFFAIFDFIGQLFLNALKMIIVPLIVSSIIVGVASIGDSENLGRLGGKTIGYYALTSFLAIIVGLAVVNLIQPGVVDGSAEEVFGLSANASELEAQFADKGADDIVAIFLRMVPTNIVAAASNAQMLGLIFFSILYGFFMTRIANQYAEAQYNFFNGVVFLICTGDIF</sequence>
<evidence type="ECO:0000256" key="7">
    <source>
        <dbReference type="SAM" id="Phobius"/>
    </source>
</evidence>
<dbReference type="PRINTS" id="PR00173">
    <property type="entry name" value="EDTRNSPORT"/>
</dbReference>
<dbReference type="Pfam" id="PF00375">
    <property type="entry name" value="SDF"/>
    <property type="match status" value="1"/>
</dbReference>
<feature type="transmembrane region" description="Helical" evidence="7">
    <location>
        <begin position="51"/>
        <end position="73"/>
    </location>
</feature>
<keyword evidence="2" id="KW-0813">Transport</keyword>
<comment type="caution">
    <text evidence="8">The sequence shown here is derived from an EMBL/GenBank/DDBJ whole genome shotgun (WGS) entry which is preliminary data.</text>
</comment>
<dbReference type="Gene3D" id="1.10.3860.10">
    <property type="entry name" value="Sodium:dicarboxylate symporter"/>
    <property type="match status" value="1"/>
</dbReference>
<proteinExistence type="predicted"/>
<gene>
    <name evidence="8" type="ORF">CKO42_26825</name>
</gene>
<dbReference type="InterPro" id="IPR001991">
    <property type="entry name" value="Na-dicarboxylate_symporter"/>
</dbReference>
<feature type="transmembrane region" description="Helical" evidence="7">
    <location>
        <begin position="85"/>
        <end position="106"/>
    </location>
</feature>
<dbReference type="EMBL" id="NRRY01000186">
    <property type="protein sequence ID" value="MBK1621916.1"/>
    <property type="molecule type" value="Genomic_DNA"/>
</dbReference>
<name>A0A9X1B7H9_9GAMM</name>
<evidence type="ECO:0000256" key="5">
    <source>
        <dbReference type="ARBA" id="ARBA00022989"/>
    </source>
</evidence>
<dbReference type="PANTHER" id="PTHR42865:SF7">
    <property type="entry name" value="PROTON_GLUTAMATE-ASPARTATE SYMPORTER"/>
    <property type="match status" value="1"/>
</dbReference>
<keyword evidence="4 7" id="KW-0812">Transmembrane</keyword>
<dbReference type="PANTHER" id="PTHR42865">
    <property type="entry name" value="PROTON/GLUTAMATE-ASPARTATE SYMPORTER"/>
    <property type="match status" value="1"/>
</dbReference>
<keyword evidence="9" id="KW-1185">Reference proteome</keyword>
<dbReference type="GO" id="GO:0015293">
    <property type="term" value="F:symporter activity"/>
    <property type="evidence" value="ECO:0007669"/>
    <property type="project" value="UniProtKB-KW"/>
</dbReference>